<dbReference type="InterPro" id="IPR050697">
    <property type="entry name" value="Adenylyl/Guanylyl_Cyclase_3/4"/>
</dbReference>
<protein>
    <submittedName>
        <fullName evidence="4">Response regulator</fullName>
    </submittedName>
</protein>
<dbReference type="EMBL" id="JACORU010000006">
    <property type="protein sequence ID" value="MBC5766298.1"/>
    <property type="molecule type" value="Genomic_DNA"/>
</dbReference>
<organism evidence="4 5">
    <name type="scientific">Ramlibacter albus</name>
    <dbReference type="NCBI Taxonomy" id="2079448"/>
    <lineage>
        <taxon>Bacteria</taxon>
        <taxon>Pseudomonadati</taxon>
        <taxon>Pseudomonadota</taxon>
        <taxon>Betaproteobacteria</taxon>
        <taxon>Burkholderiales</taxon>
        <taxon>Comamonadaceae</taxon>
        <taxon>Ramlibacter</taxon>
    </lineage>
</organism>
<evidence type="ECO:0000313" key="5">
    <source>
        <dbReference type="Proteomes" id="UP000596827"/>
    </source>
</evidence>
<dbReference type="GO" id="GO:0000160">
    <property type="term" value="P:phosphorelay signal transduction system"/>
    <property type="evidence" value="ECO:0007669"/>
    <property type="project" value="InterPro"/>
</dbReference>
<dbReference type="InterPro" id="IPR029787">
    <property type="entry name" value="Nucleotide_cyclase"/>
</dbReference>
<evidence type="ECO:0000259" key="2">
    <source>
        <dbReference type="PROSITE" id="PS50110"/>
    </source>
</evidence>
<dbReference type="PROSITE" id="PS50110">
    <property type="entry name" value="RESPONSE_REGULATORY"/>
    <property type="match status" value="1"/>
</dbReference>
<dbReference type="Gene3D" id="3.40.50.2300">
    <property type="match status" value="1"/>
</dbReference>
<dbReference type="SMART" id="SM00448">
    <property type="entry name" value="REC"/>
    <property type="match status" value="1"/>
</dbReference>
<dbReference type="SUPFAM" id="SSF55073">
    <property type="entry name" value="Nucleotide cyclase"/>
    <property type="match status" value="1"/>
</dbReference>
<keyword evidence="1" id="KW-0597">Phosphoprotein</keyword>
<dbReference type="CDD" id="cd07302">
    <property type="entry name" value="CHD"/>
    <property type="match status" value="1"/>
</dbReference>
<dbReference type="CDD" id="cd19920">
    <property type="entry name" value="REC_PA4781-like"/>
    <property type="match status" value="1"/>
</dbReference>
<dbReference type="GO" id="GO:0006171">
    <property type="term" value="P:cAMP biosynthetic process"/>
    <property type="evidence" value="ECO:0007669"/>
    <property type="project" value="TreeGrafter"/>
</dbReference>
<dbReference type="PROSITE" id="PS50125">
    <property type="entry name" value="GUANYLATE_CYCLASE_2"/>
    <property type="match status" value="1"/>
</dbReference>
<feature type="modified residue" description="4-aspartylphosphate" evidence="1">
    <location>
        <position position="58"/>
    </location>
</feature>
<dbReference type="SUPFAM" id="SSF52172">
    <property type="entry name" value="CheY-like"/>
    <property type="match status" value="1"/>
</dbReference>
<dbReference type="GO" id="GO:0004016">
    <property type="term" value="F:adenylate cyclase activity"/>
    <property type="evidence" value="ECO:0007669"/>
    <property type="project" value="UniProtKB-ARBA"/>
</dbReference>
<accession>A0A923S3X4</accession>
<dbReference type="Gene3D" id="3.30.70.1230">
    <property type="entry name" value="Nucleotide cyclase"/>
    <property type="match status" value="1"/>
</dbReference>
<evidence type="ECO:0000259" key="3">
    <source>
        <dbReference type="PROSITE" id="PS50125"/>
    </source>
</evidence>
<dbReference type="RefSeq" id="WP_187082778.1">
    <property type="nucleotide sequence ID" value="NZ_JACORU010000006.1"/>
</dbReference>
<dbReference type="AlphaFoldDB" id="A0A923S3X4"/>
<dbReference type="SMART" id="SM00044">
    <property type="entry name" value="CYCc"/>
    <property type="match status" value="1"/>
</dbReference>
<sequence length="382" mass="42456">MQTAPPLPRVLVVDDTPDNLFLMSALLEDVYQVQTADNGPAALAMAASDTPPDIILLDIMMPGMDGYDVLRRLRQDPATAGIPVIFLTALTSIEEEQFGLDLGAVDYITKPISPPVLLARVNTHLERSTNARRLQALSEKLGRYLAPQVYRSLFDGTRDAEIRTHRKKLTVFFSDIKDFTAVTSKWQPEDITFLLNNYFSEMSKIAAEYGGTLDKFIGDAMLVFFGDPDTHGEKQDALACVRMALAMQRRMAELQVMWRELGADKSFQFRCGINTGWCDVGNFGSDLRMDYTIIGTEVNKAARLEQAAEPGGVLISRETWQLVRDEIVAEEQLPVQAKGFSEPLAAYSVIAERESGAARKVFQWERLGMRVLADVGRTAAAH</sequence>
<evidence type="ECO:0000313" key="4">
    <source>
        <dbReference type="EMBL" id="MBC5766298.1"/>
    </source>
</evidence>
<dbReference type="PANTHER" id="PTHR43081">
    <property type="entry name" value="ADENYLATE CYCLASE, TERMINAL-DIFFERENTIATION SPECIFIC-RELATED"/>
    <property type="match status" value="1"/>
</dbReference>
<dbReference type="InterPro" id="IPR011006">
    <property type="entry name" value="CheY-like_superfamily"/>
</dbReference>
<feature type="domain" description="Guanylate cyclase" evidence="3">
    <location>
        <begin position="170"/>
        <end position="305"/>
    </location>
</feature>
<gene>
    <name evidence="4" type="ORF">H8R02_17655</name>
</gene>
<evidence type="ECO:0000256" key="1">
    <source>
        <dbReference type="PROSITE-ProRule" id="PRU00169"/>
    </source>
</evidence>
<feature type="domain" description="Response regulatory" evidence="2">
    <location>
        <begin position="9"/>
        <end position="125"/>
    </location>
</feature>
<proteinExistence type="predicted"/>
<dbReference type="Proteomes" id="UP000596827">
    <property type="component" value="Unassembled WGS sequence"/>
</dbReference>
<dbReference type="Pfam" id="PF00211">
    <property type="entry name" value="Guanylate_cyc"/>
    <property type="match status" value="1"/>
</dbReference>
<dbReference type="InterPro" id="IPR001789">
    <property type="entry name" value="Sig_transdc_resp-reg_receiver"/>
</dbReference>
<keyword evidence="5" id="KW-1185">Reference proteome</keyword>
<dbReference type="Pfam" id="PF00072">
    <property type="entry name" value="Response_reg"/>
    <property type="match status" value="1"/>
</dbReference>
<reference evidence="4" key="1">
    <citation type="submission" date="2020-08" db="EMBL/GenBank/DDBJ databases">
        <title>Ramlibacter sp. GTP1 16S ribosomal RNA gene genome sequencing and assembly.</title>
        <authorList>
            <person name="Kang M."/>
        </authorList>
    </citation>
    <scope>NUCLEOTIDE SEQUENCE</scope>
    <source>
        <strain evidence="4">GTP1</strain>
    </source>
</reference>
<dbReference type="InterPro" id="IPR001054">
    <property type="entry name" value="A/G_cyclase"/>
</dbReference>
<dbReference type="PANTHER" id="PTHR43081:SF18">
    <property type="entry name" value="BLL7624 PROTEIN"/>
    <property type="match status" value="1"/>
</dbReference>
<name>A0A923S3X4_9BURK</name>
<comment type="caution">
    <text evidence="4">The sequence shown here is derived from an EMBL/GenBank/DDBJ whole genome shotgun (WGS) entry which is preliminary data.</text>
</comment>